<organism evidence="7 8">
    <name type="scientific">Accumulibacter regalis</name>
    <dbReference type="NCBI Taxonomy" id="522306"/>
    <lineage>
        <taxon>Bacteria</taxon>
        <taxon>Pseudomonadati</taxon>
        <taxon>Pseudomonadota</taxon>
        <taxon>Betaproteobacteria</taxon>
        <taxon>Candidatus Accumulibacter</taxon>
    </lineage>
</organism>
<keyword evidence="8" id="KW-1185">Reference proteome</keyword>
<dbReference type="eggNOG" id="COG0530">
    <property type="taxonomic scope" value="Bacteria"/>
</dbReference>
<comment type="caution">
    <text evidence="7">The sequence shown here is derived from an EMBL/GenBank/DDBJ whole genome shotgun (WGS) entry which is preliminary data.</text>
</comment>
<dbReference type="Proteomes" id="UP000022141">
    <property type="component" value="Unassembled WGS sequence"/>
</dbReference>
<evidence type="ECO:0000256" key="3">
    <source>
        <dbReference type="ARBA" id="ARBA00022989"/>
    </source>
</evidence>
<protein>
    <submittedName>
        <fullName evidence="7">Inner membrane protein YrbG</fullName>
    </submittedName>
</protein>
<feature type="domain" description="Sodium/calcium exchanger membrane region" evidence="6">
    <location>
        <begin position="179"/>
        <end position="321"/>
    </location>
</feature>
<feature type="transmembrane region" description="Helical" evidence="5">
    <location>
        <begin position="74"/>
        <end position="92"/>
    </location>
</feature>
<dbReference type="InterPro" id="IPR004481">
    <property type="entry name" value="K/Na/Ca-exchanger"/>
</dbReference>
<evidence type="ECO:0000313" key="7">
    <source>
        <dbReference type="EMBL" id="EXI88060.1"/>
    </source>
</evidence>
<feature type="transmembrane region" description="Helical" evidence="5">
    <location>
        <begin position="307"/>
        <end position="325"/>
    </location>
</feature>
<dbReference type="InterPro" id="IPR004837">
    <property type="entry name" value="NaCa_Exmemb"/>
</dbReference>
<feature type="transmembrane region" description="Helical" evidence="5">
    <location>
        <begin position="271"/>
        <end position="295"/>
    </location>
</feature>
<evidence type="ECO:0000256" key="5">
    <source>
        <dbReference type="SAM" id="Phobius"/>
    </source>
</evidence>
<feature type="domain" description="Sodium/calcium exchanger membrane region" evidence="6">
    <location>
        <begin position="2"/>
        <end position="140"/>
    </location>
</feature>
<evidence type="ECO:0000259" key="6">
    <source>
        <dbReference type="Pfam" id="PF01699"/>
    </source>
</evidence>
<dbReference type="NCBIfam" id="TIGR00367">
    <property type="entry name" value="calcium/sodium antiporter"/>
    <property type="match status" value="1"/>
</dbReference>
<dbReference type="GO" id="GO:0005262">
    <property type="term" value="F:calcium channel activity"/>
    <property type="evidence" value="ECO:0007669"/>
    <property type="project" value="TreeGrafter"/>
</dbReference>
<dbReference type="PANTHER" id="PTHR10846">
    <property type="entry name" value="SODIUM/POTASSIUM/CALCIUM EXCHANGER"/>
    <property type="match status" value="1"/>
</dbReference>
<dbReference type="GO" id="GO:0008273">
    <property type="term" value="F:calcium, potassium:sodium antiporter activity"/>
    <property type="evidence" value="ECO:0007669"/>
    <property type="project" value="TreeGrafter"/>
</dbReference>
<feature type="transmembrane region" description="Helical" evidence="5">
    <location>
        <begin position="212"/>
        <end position="236"/>
    </location>
</feature>
<comment type="subcellular location">
    <subcellularLocation>
        <location evidence="1">Membrane</location>
        <topology evidence="1">Multi-pass membrane protein</topology>
    </subcellularLocation>
</comment>
<proteinExistence type="predicted"/>
<keyword evidence="2 5" id="KW-0812">Transmembrane</keyword>
<keyword evidence="3 5" id="KW-1133">Transmembrane helix</keyword>
<dbReference type="STRING" id="1454004.AW11_02355"/>
<keyword evidence="4 5" id="KW-0472">Membrane</keyword>
<evidence type="ECO:0000256" key="4">
    <source>
        <dbReference type="ARBA" id="ARBA00023136"/>
    </source>
</evidence>
<reference evidence="7" key="1">
    <citation type="submission" date="2014-02" db="EMBL/GenBank/DDBJ databases">
        <title>Expanding our view of genomic diversity in Candidatus Accumulibacter clades.</title>
        <authorList>
            <person name="Skennerton C.T."/>
            <person name="Barr J.J."/>
            <person name="Slater F.R."/>
            <person name="Bond P.L."/>
            <person name="Tyson G.W."/>
        </authorList>
    </citation>
    <scope>NUCLEOTIDE SEQUENCE [LARGE SCALE GENOMIC DNA]</scope>
</reference>
<feature type="transmembrane region" description="Helical" evidence="5">
    <location>
        <begin position="243"/>
        <end position="265"/>
    </location>
</feature>
<feature type="transmembrane region" description="Helical" evidence="5">
    <location>
        <begin position="173"/>
        <end position="192"/>
    </location>
</feature>
<evidence type="ECO:0000256" key="2">
    <source>
        <dbReference type="ARBA" id="ARBA00022692"/>
    </source>
</evidence>
<dbReference type="AlphaFoldDB" id="A0A011QG88"/>
<sequence>MLWFIPGLIALILGAELLVRGASKLALSFGISPLVVGLTVVAFGTSSPELAVSVQSAWSGQVDIALGNVVGSNIFNVLFILGLSALITPLLVHRQLIRQEVPMMVAVSLLLWMLVADGGISRGDGLLLVGLLLAYTFLIIRQSRRENVALAAPEPEPEPDSGTKPADDRAWDAHWLAQALLVAVGMGLLVLGSNWLVEAAVTLARRLGMSEVVVGLTIVAAGTSLPEVATSIMAAVRGERDIAVGNVVGSNTFNILAVLGISASVAPGDLLVPASLLAFDLPVMVAVAVACLPIFFTGHLIARWEGALFLAYYAAYTTYLVLDAADHAAQSGFSLVMSSFALPLTAITLIVLAWRHWHSPRGAPATGR</sequence>
<dbReference type="Pfam" id="PF01699">
    <property type="entry name" value="Na_Ca_ex"/>
    <property type="match status" value="2"/>
</dbReference>
<gene>
    <name evidence="7" type="primary">yrbG</name>
    <name evidence="7" type="ORF">AW11_02355</name>
</gene>
<evidence type="ECO:0000256" key="1">
    <source>
        <dbReference type="ARBA" id="ARBA00004141"/>
    </source>
</evidence>
<dbReference type="Gene3D" id="1.20.1420.30">
    <property type="entry name" value="NCX, central ion-binding region"/>
    <property type="match status" value="1"/>
</dbReference>
<dbReference type="GO" id="GO:0005886">
    <property type="term" value="C:plasma membrane"/>
    <property type="evidence" value="ECO:0007669"/>
    <property type="project" value="TreeGrafter"/>
</dbReference>
<dbReference type="GO" id="GO:0006874">
    <property type="term" value="P:intracellular calcium ion homeostasis"/>
    <property type="evidence" value="ECO:0007669"/>
    <property type="project" value="TreeGrafter"/>
</dbReference>
<evidence type="ECO:0000313" key="8">
    <source>
        <dbReference type="Proteomes" id="UP000022141"/>
    </source>
</evidence>
<dbReference type="PANTHER" id="PTHR10846:SF8">
    <property type="entry name" value="INNER MEMBRANE PROTEIN YRBG"/>
    <property type="match status" value="1"/>
</dbReference>
<dbReference type="InterPro" id="IPR044880">
    <property type="entry name" value="NCX_ion-bd_dom_sf"/>
</dbReference>
<feature type="transmembrane region" description="Helical" evidence="5">
    <location>
        <begin position="125"/>
        <end position="140"/>
    </location>
</feature>
<dbReference type="PATRIC" id="fig|1454004.3.peg.2432"/>
<accession>A0A011QG88</accession>
<dbReference type="EMBL" id="JEMY01000029">
    <property type="protein sequence ID" value="EXI88060.1"/>
    <property type="molecule type" value="Genomic_DNA"/>
</dbReference>
<name>A0A011QG88_ACCRE</name>
<dbReference type="Gene3D" id="6.10.280.80">
    <property type="entry name" value="NCX, peripheral helical region"/>
    <property type="match status" value="1"/>
</dbReference>
<feature type="transmembrane region" description="Helical" evidence="5">
    <location>
        <begin position="331"/>
        <end position="354"/>
    </location>
</feature>